<dbReference type="InterPro" id="IPR000719">
    <property type="entry name" value="Prot_kinase_dom"/>
</dbReference>
<dbReference type="GO" id="GO:0004674">
    <property type="term" value="F:protein serine/threonine kinase activity"/>
    <property type="evidence" value="ECO:0007669"/>
    <property type="project" value="TreeGrafter"/>
</dbReference>
<dbReference type="CDD" id="cd14014">
    <property type="entry name" value="STKc_PknB_like"/>
    <property type="match status" value="1"/>
</dbReference>
<keyword evidence="3" id="KW-0418">Kinase</keyword>
<dbReference type="InterPro" id="IPR008271">
    <property type="entry name" value="Ser/Thr_kinase_AS"/>
</dbReference>
<feature type="binding site" evidence="5">
    <location>
        <position position="91"/>
    </location>
    <ligand>
        <name>ATP</name>
        <dbReference type="ChEBI" id="CHEBI:30616"/>
    </ligand>
</feature>
<dbReference type="Gene3D" id="2.130.10.10">
    <property type="entry name" value="YVTN repeat-like/Quinoprotein amine dehydrogenase"/>
    <property type="match status" value="2"/>
</dbReference>
<dbReference type="SUPFAM" id="SSF56112">
    <property type="entry name" value="Protein kinase-like (PK-like)"/>
    <property type="match status" value="1"/>
</dbReference>
<dbReference type="SMART" id="SM00564">
    <property type="entry name" value="PQQ"/>
    <property type="match status" value="7"/>
</dbReference>
<keyword evidence="1" id="KW-0808">Transferase</keyword>
<dbReference type="OrthoDB" id="155383at2"/>
<proteinExistence type="predicted"/>
<dbReference type="PROSITE" id="PS00108">
    <property type="entry name" value="PROTEIN_KINASE_ST"/>
    <property type="match status" value="1"/>
</dbReference>
<dbReference type="GO" id="GO:0005524">
    <property type="term" value="F:ATP binding"/>
    <property type="evidence" value="ECO:0007669"/>
    <property type="project" value="UniProtKB-UniRule"/>
</dbReference>
<dbReference type="Pfam" id="PF13360">
    <property type="entry name" value="PQQ_2"/>
    <property type="match status" value="2"/>
</dbReference>
<protein>
    <recommendedName>
        <fullName evidence="7">Protein kinase domain-containing protein</fullName>
    </recommendedName>
</protein>
<feature type="domain" description="Protein kinase" evidence="7">
    <location>
        <begin position="62"/>
        <end position="316"/>
    </location>
</feature>
<dbReference type="InterPro" id="IPR017441">
    <property type="entry name" value="Protein_kinase_ATP_BS"/>
</dbReference>
<reference evidence="8 9" key="1">
    <citation type="submission" date="2019-03" db="EMBL/GenBank/DDBJ databases">
        <title>Draft genome sequences of novel Actinobacteria.</title>
        <authorList>
            <person name="Sahin N."/>
            <person name="Ay H."/>
            <person name="Saygin H."/>
        </authorList>
    </citation>
    <scope>NUCLEOTIDE SEQUENCE [LARGE SCALE GENOMIC DNA]</scope>
    <source>
        <strain evidence="8 9">DSM 45347</strain>
    </source>
</reference>
<keyword evidence="4 5" id="KW-0067">ATP-binding</keyword>
<evidence type="ECO:0000256" key="4">
    <source>
        <dbReference type="ARBA" id="ARBA00022840"/>
    </source>
</evidence>
<evidence type="ECO:0000256" key="1">
    <source>
        <dbReference type="ARBA" id="ARBA00022679"/>
    </source>
</evidence>
<dbReference type="Proteomes" id="UP000295431">
    <property type="component" value="Unassembled WGS sequence"/>
</dbReference>
<accession>A0A4R4N9L0</accession>
<dbReference type="InterPro" id="IPR002372">
    <property type="entry name" value="PQQ_rpt_dom"/>
</dbReference>
<evidence type="ECO:0000259" key="7">
    <source>
        <dbReference type="PROSITE" id="PS50011"/>
    </source>
</evidence>
<evidence type="ECO:0000313" key="9">
    <source>
        <dbReference type="Proteomes" id="UP000295431"/>
    </source>
</evidence>
<keyword evidence="9" id="KW-1185">Reference proteome</keyword>
<dbReference type="PANTHER" id="PTHR43289:SF34">
    <property type="entry name" value="SERINE_THREONINE-PROTEIN KINASE YBDM-RELATED"/>
    <property type="match status" value="1"/>
</dbReference>
<dbReference type="Gene3D" id="3.30.200.20">
    <property type="entry name" value="Phosphorylase Kinase, domain 1"/>
    <property type="match status" value="1"/>
</dbReference>
<evidence type="ECO:0000256" key="3">
    <source>
        <dbReference type="ARBA" id="ARBA00022777"/>
    </source>
</evidence>
<dbReference type="PROSITE" id="PS50011">
    <property type="entry name" value="PROTEIN_KINASE_DOM"/>
    <property type="match status" value="1"/>
</dbReference>
<feature type="compositionally biased region" description="Low complexity" evidence="6">
    <location>
        <begin position="364"/>
        <end position="379"/>
    </location>
</feature>
<dbReference type="AlphaFoldDB" id="A0A4R4N9L0"/>
<name>A0A4R4N9L0_9ACTN</name>
<dbReference type="Gene3D" id="1.10.510.10">
    <property type="entry name" value="Transferase(Phosphotransferase) domain 1"/>
    <property type="match status" value="1"/>
</dbReference>
<dbReference type="InterPro" id="IPR018391">
    <property type="entry name" value="PQQ_b-propeller_rpt"/>
</dbReference>
<dbReference type="SUPFAM" id="SSF50998">
    <property type="entry name" value="Quinoprotein alcohol dehydrogenase-like"/>
    <property type="match status" value="2"/>
</dbReference>
<dbReference type="PANTHER" id="PTHR43289">
    <property type="entry name" value="MITOGEN-ACTIVATED PROTEIN KINASE KINASE KINASE 20-RELATED"/>
    <property type="match status" value="1"/>
</dbReference>
<evidence type="ECO:0000256" key="6">
    <source>
        <dbReference type="SAM" id="MobiDB-lite"/>
    </source>
</evidence>
<evidence type="ECO:0000256" key="2">
    <source>
        <dbReference type="ARBA" id="ARBA00022741"/>
    </source>
</evidence>
<dbReference type="InterPro" id="IPR011047">
    <property type="entry name" value="Quinoprotein_ADH-like_sf"/>
</dbReference>
<dbReference type="Pfam" id="PF00069">
    <property type="entry name" value="Pkinase"/>
    <property type="match status" value="1"/>
</dbReference>
<gene>
    <name evidence="8" type="ORF">E1284_35035</name>
</gene>
<dbReference type="SMART" id="SM00220">
    <property type="entry name" value="S_TKc"/>
    <property type="match status" value="1"/>
</dbReference>
<sequence>MAISVICHLPRLERMRCSGPRIGGRAKPNGGLACTSPYPPCRPHRGGVRELDPGDPVRLGDYRLLRVLGTGGMGKVFLGRHAANGSSAAVKILTNPRLRSGEARTRLRKEIESCMRVGGEHTAAVQAFDVQGDPPWLAIDYLKAPTLQELVALHGALPVDTVRWMAVRLAATLLTLRKLSIVHRDIKPSNIIMAASGPKLIDFGIAKDLGRFPAFTSGRKGTPGYMSPEQAIGGTDLTHATDVYSLGITIAFTATGKHPQIEASELIVRDAAGRPLFCDLPAELADLVAGCTHRRASERFTAEQIIAACTRDDPRTPADQAGAAEQRRGALTALPSRAGKVLGEYAEHATEARPRARPLPNATAPIALPGRPAGPAGRAAPRWRVRLGGRGYYASPVAVPSARPGGMVCAGGQDGLVRAFAAATGRELWRAGPFDRIDRTPAVHAGMLYVTCADGRVHALRLSDGTVQWQASVEPSVATTPAVVPAAGALVVGDLTGLVRAFDLTGPRERWRFQAGDVVEGPAAVDRGLVYLGSWDHHLYALNAGTGEVAWSHDAGAAITSPPVASGGLVLVGTLDGAVHAVDAHRPVRRWTFRTEQAVHAAAVDKGVAYVGSDDHRLYAIDMASGLGMWSFATGGEVRSSPLVHGGQVYAGSHDGNLYAIDALSGWERGRFTTGAWIDSSPCTDGAALYIGDWDRWVTALDIGPLDRR</sequence>
<feature type="region of interest" description="Disordered" evidence="6">
    <location>
        <begin position="349"/>
        <end position="379"/>
    </location>
</feature>
<keyword evidence="2 5" id="KW-0547">Nucleotide-binding</keyword>
<dbReference type="Gene3D" id="2.40.10.480">
    <property type="match status" value="1"/>
</dbReference>
<dbReference type="EMBL" id="SMJW01000294">
    <property type="protein sequence ID" value="TDC05681.1"/>
    <property type="molecule type" value="Genomic_DNA"/>
</dbReference>
<dbReference type="PROSITE" id="PS00107">
    <property type="entry name" value="PROTEIN_KINASE_ATP"/>
    <property type="match status" value="1"/>
</dbReference>
<dbReference type="InterPro" id="IPR015943">
    <property type="entry name" value="WD40/YVTN_repeat-like_dom_sf"/>
</dbReference>
<organism evidence="8 9">
    <name type="scientific">Actinomadura bangladeshensis</name>
    <dbReference type="NCBI Taxonomy" id="453573"/>
    <lineage>
        <taxon>Bacteria</taxon>
        <taxon>Bacillati</taxon>
        <taxon>Actinomycetota</taxon>
        <taxon>Actinomycetes</taxon>
        <taxon>Streptosporangiales</taxon>
        <taxon>Thermomonosporaceae</taxon>
        <taxon>Actinomadura</taxon>
    </lineage>
</organism>
<dbReference type="InterPro" id="IPR011009">
    <property type="entry name" value="Kinase-like_dom_sf"/>
</dbReference>
<evidence type="ECO:0000256" key="5">
    <source>
        <dbReference type="PROSITE-ProRule" id="PRU10141"/>
    </source>
</evidence>
<evidence type="ECO:0000313" key="8">
    <source>
        <dbReference type="EMBL" id="TDC05681.1"/>
    </source>
</evidence>
<comment type="caution">
    <text evidence="8">The sequence shown here is derived from an EMBL/GenBank/DDBJ whole genome shotgun (WGS) entry which is preliminary data.</text>
</comment>